<dbReference type="GO" id="GO:0006260">
    <property type="term" value="P:DNA replication"/>
    <property type="evidence" value="ECO:0007669"/>
    <property type="project" value="InterPro"/>
</dbReference>
<dbReference type="GO" id="GO:0003697">
    <property type="term" value="F:single-stranded DNA binding"/>
    <property type="evidence" value="ECO:0007669"/>
    <property type="project" value="TreeGrafter"/>
</dbReference>
<keyword evidence="3" id="KW-0539">Nucleus</keyword>
<dbReference type="PANTHER" id="PTHR15114:SF1">
    <property type="entry name" value="REPLICATION PROTEIN A 14 KDA SUBUNIT"/>
    <property type="match status" value="1"/>
</dbReference>
<dbReference type="GO" id="GO:0005662">
    <property type="term" value="C:DNA replication factor A complex"/>
    <property type="evidence" value="ECO:0007669"/>
    <property type="project" value="TreeGrafter"/>
</dbReference>
<dbReference type="GO" id="GO:0000724">
    <property type="term" value="P:double-strand break repair via homologous recombination"/>
    <property type="evidence" value="ECO:0007669"/>
    <property type="project" value="TreeGrafter"/>
</dbReference>
<dbReference type="Proteomes" id="UP001497644">
    <property type="component" value="Chromosome 8"/>
</dbReference>
<dbReference type="SUPFAM" id="SSF50249">
    <property type="entry name" value="Nucleic acid-binding proteins"/>
    <property type="match status" value="1"/>
</dbReference>
<organism evidence="4 5">
    <name type="scientific">Lasius platythorax</name>
    <dbReference type="NCBI Taxonomy" id="488582"/>
    <lineage>
        <taxon>Eukaryota</taxon>
        <taxon>Metazoa</taxon>
        <taxon>Ecdysozoa</taxon>
        <taxon>Arthropoda</taxon>
        <taxon>Hexapoda</taxon>
        <taxon>Insecta</taxon>
        <taxon>Pterygota</taxon>
        <taxon>Neoptera</taxon>
        <taxon>Endopterygota</taxon>
        <taxon>Hymenoptera</taxon>
        <taxon>Apocrita</taxon>
        <taxon>Aculeata</taxon>
        <taxon>Formicoidea</taxon>
        <taxon>Formicidae</taxon>
        <taxon>Formicinae</taxon>
        <taxon>Lasius</taxon>
        <taxon>Lasius</taxon>
    </lineage>
</organism>
<dbReference type="PANTHER" id="PTHR15114">
    <property type="entry name" value="REPLICATION PROTEIN A3"/>
    <property type="match status" value="1"/>
</dbReference>
<name>A0AAV2P9G7_9HYME</name>
<reference evidence="4" key="1">
    <citation type="submission" date="2024-04" db="EMBL/GenBank/DDBJ databases">
        <authorList>
            <consortium name="Molecular Ecology Group"/>
        </authorList>
    </citation>
    <scope>NUCLEOTIDE SEQUENCE</scope>
</reference>
<proteinExistence type="inferred from homology"/>
<gene>
    <name evidence="4" type="ORF">LPLAT_LOCUS12993</name>
</gene>
<dbReference type="InterPro" id="IPR013970">
    <property type="entry name" value="Rfa2"/>
</dbReference>
<keyword evidence="5" id="KW-1185">Reference proteome</keyword>
<evidence type="ECO:0008006" key="6">
    <source>
        <dbReference type="Google" id="ProtNLM"/>
    </source>
</evidence>
<evidence type="ECO:0000313" key="5">
    <source>
        <dbReference type="Proteomes" id="UP001497644"/>
    </source>
</evidence>
<dbReference type="GO" id="GO:0006298">
    <property type="term" value="P:mismatch repair"/>
    <property type="evidence" value="ECO:0007669"/>
    <property type="project" value="TreeGrafter"/>
</dbReference>
<comment type="similarity">
    <text evidence="2">Belongs to the replication factor A protein 3 family.</text>
</comment>
<dbReference type="AlphaFoldDB" id="A0AAV2P9G7"/>
<evidence type="ECO:0000256" key="1">
    <source>
        <dbReference type="ARBA" id="ARBA00004123"/>
    </source>
</evidence>
<accession>A0AAV2P9G7</accession>
<dbReference type="GO" id="GO:0035861">
    <property type="term" value="C:site of double-strand break"/>
    <property type="evidence" value="ECO:0007669"/>
    <property type="project" value="TreeGrafter"/>
</dbReference>
<dbReference type="EMBL" id="OZ034831">
    <property type="protein sequence ID" value="CAL1687780.1"/>
    <property type="molecule type" value="Genomic_DNA"/>
</dbReference>
<sequence>MSDIRILGKRLGQRVGQEAIVLGKITGKSSDGKSAEITTTDDTRINVTFPEFLDNDTSGYVEVRGTVKSKSTMLCNNFVSFPSSMTKDFDVNGYNTMVHTRCAVGNQLEGVFYED</sequence>
<dbReference type="GO" id="GO:0006289">
    <property type="term" value="P:nucleotide-excision repair"/>
    <property type="evidence" value="ECO:0007669"/>
    <property type="project" value="TreeGrafter"/>
</dbReference>
<dbReference type="Gene3D" id="2.40.50.140">
    <property type="entry name" value="Nucleic acid-binding proteins"/>
    <property type="match status" value="1"/>
</dbReference>
<dbReference type="InterPro" id="IPR012340">
    <property type="entry name" value="NA-bd_OB-fold"/>
</dbReference>
<evidence type="ECO:0000256" key="3">
    <source>
        <dbReference type="ARBA" id="ARBA00023242"/>
    </source>
</evidence>
<comment type="subcellular location">
    <subcellularLocation>
        <location evidence="1">Nucleus</location>
    </subcellularLocation>
</comment>
<dbReference type="Pfam" id="PF08661">
    <property type="entry name" value="Rep_fac-A_3"/>
    <property type="match status" value="1"/>
</dbReference>
<evidence type="ECO:0000313" key="4">
    <source>
        <dbReference type="EMBL" id="CAL1687780.1"/>
    </source>
</evidence>
<dbReference type="GO" id="GO:0006284">
    <property type="term" value="P:base-excision repair"/>
    <property type="evidence" value="ECO:0007669"/>
    <property type="project" value="TreeGrafter"/>
</dbReference>
<evidence type="ECO:0000256" key="2">
    <source>
        <dbReference type="ARBA" id="ARBA00009761"/>
    </source>
</evidence>
<dbReference type="GO" id="GO:0003684">
    <property type="term" value="F:damaged DNA binding"/>
    <property type="evidence" value="ECO:0007669"/>
    <property type="project" value="TreeGrafter"/>
</dbReference>
<protein>
    <recommendedName>
        <fullName evidence="6">Replication protein A 14 kDa subunit</fullName>
    </recommendedName>
</protein>